<proteinExistence type="predicted"/>
<dbReference type="GO" id="GO:0005975">
    <property type="term" value="P:carbohydrate metabolic process"/>
    <property type="evidence" value="ECO:0007669"/>
    <property type="project" value="InterPro"/>
</dbReference>
<keyword evidence="4" id="KW-1185">Reference proteome</keyword>
<evidence type="ECO:0000313" key="4">
    <source>
        <dbReference type="Proteomes" id="UP000011220"/>
    </source>
</evidence>
<dbReference type="PANTHER" id="PTHR11280:SF6">
    <property type="entry name" value="GLUCOSAMINE-6-PHOSPHATE ISOMERASE NAGB"/>
    <property type="match status" value="1"/>
</dbReference>
<feature type="domain" description="Glucosamine/galactosamine-6-phosphate isomerase" evidence="2">
    <location>
        <begin position="23"/>
        <end position="235"/>
    </location>
</feature>
<dbReference type="GO" id="GO:0019262">
    <property type="term" value="P:N-acetylneuraminate catabolic process"/>
    <property type="evidence" value="ECO:0007669"/>
    <property type="project" value="TreeGrafter"/>
</dbReference>
<dbReference type="GO" id="GO:0006043">
    <property type="term" value="P:glucosamine catabolic process"/>
    <property type="evidence" value="ECO:0007669"/>
    <property type="project" value="TreeGrafter"/>
</dbReference>
<dbReference type="KEGG" id="css:Cst_c27530"/>
<dbReference type="EMBL" id="CP004044">
    <property type="protein sequence ID" value="AGC69696.1"/>
    <property type="molecule type" value="Genomic_DNA"/>
</dbReference>
<evidence type="ECO:0000259" key="2">
    <source>
        <dbReference type="Pfam" id="PF01182"/>
    </source>
</evidence>
<dbReference type="eggNOG" id="COG0363">
    <property type="taxonomic scope" value="Bacteria"/>
</dbReference>
<protein>
    <submittedName>
        <fullName evidence="3">Glucosamine-6-phosphate deaminase NagB</fullName>
        <ecNumber evidence="3">3.5.99.6</ecNumber>
    </submittedName>
</protein>
<dbReference type="PATRIC" id="fig|1121335.3.peg.2758"/>
<keyword evidence="1" id="KW-0119">Carbohydrate metabolism</keyword>
<dbReference type="STRING" id="1121335.Cst_c27530"/>
<dbReference type="GO" id="GO:0006046">
    <property type="term" value="P:N-acetylglucosamine catabolic process"/>
    <property type="evidence" value="ECO:0007669"/>
    <property type="project" value="TreeGrafter"/>
</dbReference>
<dbReference type="InterPro" id="IPR004547">
    <property type="entry name" value="Glucosamine6P_isomerase"/>
</dbReference>
<dbReference type="Pfam" id="PF01182">
    <property type="entry name" value="Glucosamine_iso"/>
    <property type="match status" value="1"/>
</dbReference>
<dbReference type="SUPFAM" id="SSF100950">
    <property type="entry name" value="NagB/RpiA/CoA transferase-like"/>
    <property type="match status" value="1"/>
</dbReference>
<evidence type="ECO:0000313" key="3">
    <source>
        <dbReference type="EMBL" id="AGC69696.1"/>
    </source>
</evidence>
<dbReference type="Proteomes" id="UP000011220">
    <property type="component" value="Chromosome"/>
</dbReference>
<dbReference type="AlphaFoldDB" id="L7VTM3"/>
<dbReference type="KEGG" id="csd:Clst_2639"/>
<reference evidence="3 4" key="1">
    <citation type="journal article" date="2013" name="Genome Announc.">
        <title>Complete genome sequence of Clostridium stercorarium subsp. stercorarium strain DSM 8532, a thermophilic degrader of plant cell wall fibers.</title>
        <authorList>
            <person name="Poehlein A."/>
            <person name="Zverlov V.V."/>
            <person name="Daniel R."/>
            <person name="Schwarz W.H."/>
            <person name="Liebl W."/>
        </authorList>
    </citation>
    <scope>NUCLEOTIDE SEQUENCE [LARGE SCALE GENOMIC DNA]</scope>
    <source>
        <strain evidence="4">ATCC 35414 / DSM 8532 / NCIMB 11754</strain>
    </source>
</reference>
<sequence length="260" mass="29579">MIRMKFDEITLSVFPTRSEMGLVAAQEAAEYVLNLLKQKETIRCVFAAAPSQSDFLNCFFSDERIDFRRMEAFHMDEYIGIPSDDPRSFRSFLKKYFDRVNMKAVYYIDGMAPDPIKECERYGDLLMKKKIDIVFMGIGENGHIAFNDPGVADFNDSKVMKPVELDLVCRNQQVRDGCFSTLDEVPKMALTLTIPTLLSADKLFCFVPTEAKARALAETILGEISEKCPATILRRKPGVMMYIDEPCFSVLKERLNGKGK</sequence>
<dbReference type="EC" id="3.5.99.6" evidence="3"/>
<dbReference type="GO" id="GO:0004342">
    <property type="term" value="F:glucosamine-6-phosphate deaminase activity"/>
    <property type="evidence" value="ECO:0007669"/>
    <property type="project" value="UniProtKB-EC"/>
</dbReference>
<gene>
    <name evidence="3" type="primary">nagB2</name>
    <name evidence="3" type="ordered locus">Cst_c27530</name>
</gene>
<dbReference type="InterPro" id="IPR006148">
    <property type="entry name" value="Glc/Gal-6P_isomerase"/>
</dbReference>
<dbReference type="Gene3D" id="3.40.50.1360">
    <property type="match status" value="1"/>
</dbReference>
<dbReference type="GO" id="GO:0042802">
    <property type="term" value="F:identical protein binding"/>
    <property type="evidence" value="ECO:0007669"/>
    <property type="project" value="TreeGrafter"/>
</dbReference>
<dbReference type="CDD" id="cd01399">
    <property type="entry name" value="GlcN6P_deaminase"/>
    <property type="match status" value="1"/>
</dbReference>
<organism evidence="3 4">
    <name type="scientific">Thermoclostridium stercorarium (strain ATCC 35414 / DSM 8532 / NCIMB 11754)</name>
    <name type="common">Clostridium stercorarium</name>
    <dbReference type="NCBI Taxonomy" id="1121335"/>
    <lineage>
        <taxon>Bacteria</taxon>
        <taxon>Bacillati</taxon>
        <taxon>Bacillota</taxon>
        <taxon>Clostridia</taxon>
        <taxon>Eubacteriales</taxon>
        <taxon>Oscillospiraceae</taxon>
        <taxon>Thermoclostridium</taxon>
    </lineage>
</organism>
<dbReference type="GO" id="GO:0005737">
    <property type="term" value="C:cytoplasm"/>
    <property type="evidence" value="ECO:0007669"/>
    <property type="project" value="TreeGrafter"/>
</dbReference>
<accession>L7VTM3</accession>
<keyword evidence="3" id="KW-0378">Hydrolase</keyword>
<dbReference type="InterPro" id="IPR037171">
    <property type="entry name" value="NagB/RpiA_transferase-like"/>
</dbReference>
<evidence type="ECO:0000256" key="1">
    <source>
        <dbReference type="ARBA" id="ARBA00023277"/>
    </source>
</evidence>
<dbReference type="PANTHER" id="PTHR11280">
    <property type="entry name" value="GLUCOSAMINE-6-PHOSPHATE ISOMERASE"/>
    <property type="match status" value="1"/>
</dbReference>
<name>L7VTM3_THES1</name>